<accession>A0ABS9WFR8</accession>
<name>A0ABS9WFR8_9ACTN</name>
<proteinExistence type="predicted"/>
<dbReference type="EC" id="6.3.4.20" evidence="2"/>
<reference evidence="2" key="1">
    <citation type="submission" date="2021-11" db="EMBL/GenBank/DDBJ databases">
        <title>A Novel Adlercreutzia Species, isolated from a Allomyrina dichotoma larva feces.</title>
        <authorList>
            <person name="Suh M.K."/>
        </authorList>
    </citation>
    <scope>NUCLEOTIDE SEQUENCE</scope>
    <source>
        <strain evidence="2">JBNU-10</strain>
    </source>
</reference>
<dbReference type="InterPro" id="IPR014729">
    <property type="entry name" value="Rossmann-like_a/b/a_fold"/>
</dbReference>
<dbReference type="SUPFAM" id="SSF52402">
    <property type="entry name" value="Adenine nucleotide alpha hydrolases-like"/>
    <property type="match status" value="1"/>
</dbReference>
<dbReference type="RefSeq" id="WP_242164118.1">
    <property type="nucleotide sequence ID" value="NZ_JAJMLW010000001.1"/>
</dbReference>
<keyword evidence="2" id="KW-0436">Ligase</keyword>
<dbReference type="Proteomes" id="UP001430755">
    <property type="component" value="Unassembled WGS sequence"/>
</dbReference>
<dbReference type="EMBL" id="JAJMLW010000001">
    <property type="protein sequence ID" value="MCI2241706.1"/>
    <property type="molecule type" value="Genomic_DNA"/>
</dbReference>
<dbReference type="Pfam" id="PF06508">
    <property type="entry name" value="QueC"/>
    <property type="match status" value="1"/>
</dbReference>
<feature type="region of interest" description="Disordered" evidence="1">
    <location>
        <begin position="1"/>
        <end position="21"/>
    </location>
</feature>
<dbReference type="GO" id="GO:0016874">
    <property type="term" value="F:ligase activity"/>
    <property type="evidence" value="ECO:0007669"/>
    <property type="project" value="UniProtKB-KW"/>
</dbReference>
<dbReference type="InterPro" id="IPR018317">
    <property type="entry name" value="QueC"/>
</dbReference>
<evidence type="ECO:0000313" key="3">
    <source>
        <dbReference type="Proteomes" id="UP001430755"/>
    </source>
</evidence>
<evidence type="ECO:0000256" key="1">
    <source>
        <dbReference type="SAM" id="MobiDB-lite"/>
    </source>
</evidence>
<evidence type="ECO:0000313" key="2">
    <source>
        <dbReference type="EMBL" id="MCI2241706.1"/>
    </source>
</evidence>
<protein>
    <submittedName>
        <fullName evidence="2">7-cyano-7-deazaguanine synthase</fullName>
        <ecNumber evidence="2">6.3.4.20</ecNumber>
    </submittedName>
</protein>
<sequence length="235" mass="24105">MAGDREARLAADGPDVGEGQRLGAEPLEAFLARTPRLAVAFSGGCDSAYLLAAARAAGCEVRAYRVDTAFQPAFERDDAARVAAALGVPLTTIPLDVLACDDVAANPPDRCYRCKRLIFDAIRAQVERDAAAGLWGDAGAAVPIADGTNGSDDPARRPGFRALAERGVVSPLRRAGLAKADVRAAARALAAREGADSDALLAAKPSFPCLAVFVGEGAPLTPASLAEAARARGLA</sequence>
<organism evidence="2 3">
    <name type="scientific">Adlercreutzia faecimuris</name>
    <dbReference type="NCBI Taxonomy" id="2897341"/>
    <lineage>
        <taxon>Bacteria</taxon>
        <taxon>Bacillati</taxon>
        <taxon>Actinomycetota</taxon>
        <taxon>Coriobacteriia</taxon>
        <taxon>Eggerthellales</taxon>
        <taxon>Eggerthellaceae</taxon>
        <taxon>Adlercreutzia</taxon>
    </lineage>
</organism>
<comment type="caution">
    <text evidence="2">The sequence shown here is derived from an EMBL/GenBank/DDBJ whole genome shotgun (WGS) entry which is preliminary data.</text>
</comment>
<dbReference type="PANTHER" id="PTHR43169:SF2">
    <property type="entry name" value="NAD_GMP SYNTHASE DOMAIN-CONTAINING PROTEIN"/>
    <property type="match status" value="1"/>
</dbReference>
<keyword evidence="3" id="KW-1185">Reference proteome</keyword>
<gene>
    <name evidence="2" type="ORF">LPT13_04955</name>
</gene>
<dbReference type="Gene3D" id="3.40.50.620">
    <property type="entry name" value="HUPs"/>
    <property type="match status" value="1"/>
</dbReference>
<dbReference type="PANTHER" id="PTHR43169">
    <property type="entry name" value="EXSB FAMILY PROTEIN"/>
    <property type="match status" value="1"/>
</dbReference>
<dbReference type="InterPro" id="IPR052188">
    <property type="entry name" value="Ni-pincer_cofactor_biosynth"/>
</dbReference>